<name>A0A6G1K003_9PLEO</name>
<dbReference type="AlphaFoldDB" id="A0A6G1K003"/>
<evidence type="ECO:0000256" key="1">
    <source>
        <dbReference type="SAM" id="MobiDB-lite"/>
    </source>
</evidence>
<keyword evidence="3" id="KW-1185">Reference proteome</keyword>
<dbReference type="EMBL" id="MU005777">
    <property type="protein sequence ID" value="KAF2705727.1"/>
    <property type="molecule type" value="Genomic_DNA"/>
</dbReference>
<accession>A0A6G1K003</accession>
<feature type="region of interest" description="Disordered" evidence="1">
    <location>
        <begin position="180"/>
        <end position="201"/>
    </location>
</feature>
<gene>
    <name evidence="2" type="ORF">K504DRAFT_438870</name>
</gene>
<feature type="compositionally biased region" description="Polar residues" evidence="1">
    <location>
        <begin position="180"/>
        <end position="190"/>
    </location>
</feature>
<dbReference type="OrthoDB" id="2851338at2759"/>
<protein>
    <submittedName>
        <fullName evidence="2">Uncharacterized protein</fullName>
    </submittedName>
</protein>
<sequence length="259" mass="28362">MSAEMKGPGIFWVGSSIAASSRDILDEETFLRWYDEDHIPEIVRTSGVDSGFRYVDVEKGSPAAPKPFLAFYPIEDMAFTQGAEFKNIGYKSDILPGTGVVFDLVDFNIRNFGVVGKTEAKAKKEPAQFILVSTIEPVSEASDDEVNEFYDEQTAAISKASNYLRTIRLKVLDARTNAQSSDLKGLPTTNEPAPAPAPAPELAAEPPIWQAVHEFSSEPAAGIKDSIRGSSNQVLKRAKQKELHVYKLAKALGSGRFFE</sequence>
<dbReference type="Proteomes" id="UP000799428">
    <property type="component" value="Unassembled WGS sequence"/>
</dbReference>
<organism evidence="2 3">
    <name type="scientific">Pleomassaria siparia CBS 279.74</name>
    <dbReference type="NCBI Taxonomy" id="1314801"/>
    <lineage>
        <taxon>Eukaryota</taxon>
        <taxon>Fungi</taxon>
        <taxon>Dikarya</taxon>
        <taxon>Ascomycota</taxon>
        <taxon>Pezizomycotina</taxon>
        <taxon>Dothideomycetes</taxon>
        <taxon>Pleosporomycetidae</taxon>
        <taxon>Pleosporales</taxon>
        <taxon>Pleomassariaceae</taxon>
        <taxon>Pleomassaria</taxon>
    </lineage>
</organism>
<evidence type="ECO:0000313" key="3">
    <source>
        <dbReference type="Proteomes" id="UP000799428"/>
    </source>
</evidence>
<evidence type="ECO:0000313" key="2">
    <source>
        <dbReference type="EMBL" id="KAF2705727.1"/>
    </source>
</evidence>
<proteinExistence type="predicted"/>
<reference evidence="2" key="1">
    <citation type="journal article" date="2020" name="Stud. Mycol.">
        <title>101 Dothideomycetes genomes: a test case for predicting lifestyles and emergence of pathogens.</title>
        <authorList>
            <person name="Haridas S."/>
            <person name="Albert R."/>
            <person name="Binder M."/>
            <person name="Bloem J."/>
            <person name="Labutti K."/>
            <person name="Salamov A."/>
            <person name="Andreopoulos B."/>
            <person name="Baker S."/>
            <person name="Barry K."/>
            <person name="Bills G."/>
            <person name="Bluhm B."/>
            <person name="Cannon C."/>
            <person name="Castanera R."/>
            <person name="Culley D."/>
            <person name="Daum C."/>
            <person name="Ezra D."/>
            <person name="Gonzalez J."/>
            <person name="Henrissat B."/>
            <person name="Kuo A."/>
            <person name="Liang C."/>
            <person name="Lipzen A."/>
            <person name="Lutzoni F."/>
            <person name="Magnuson J."/>
            <person name="Mondo S."/>
            <person name="Nolan M."/>
            <person name="Ohm R."/>
            <person name="Pangilinan J."/>
            <person name="Park H.-J."/>
            <person name="Ramirez L."/>
            <person name="Alfaro M."/>
            <person name="Sun H."/>
            <person name="Tritt A."/>
            <person name="Yoshinaga Y."/>
            <person name="Zwiers L.-H."/>
            <person name="Turgeon B."/>
            <person name="Goodwin S."/>
            <person name="Spatafora J."/>
            <person name="Crous P."/>
            <person name="Grigoriev I."/>
        </authorList>
    </citation>
    <scope>NUCLEOTIDE SEQUENCE</scope>
    <source>
        <strain evidence="2">CBS 279.74</strain>
    </source>
</reference>